<dbReference type="Proteomes" id="UP001529369">
    <property type="component" value="Unassembled WGS sequence"/>
</dbReference>
<feature type="domain" description="3-hydroxyacyl-CoA dehydrogenase NAD binding" evidence="3">
    <location>
        <begin position="59"/>
        <end position="156"/>
    </location>
</feature>
<gene>
    <name evidence="4" type="ORF">QWZ14_20775</name>
</gene>
<dbReference type="Pfam" id="PF00725">
    <property type="entry name" value="3HCDH"/>
    <property type="match status" value="1"/>
</dbReference>
<dbReference type="Gene3D" id="3.40.50.720">
    <property type="entry name" value="NAD(P)-binding Rossmann-like Domain"/>
    <property type="match status" value="1"/>
</dbReference>
<comment type="caution">
    <text evidence="4">The sequence shown here is derived from an EMBL/GenBank/DDBJ whole genome shotgun (WGS) entry which is preliminary data.</text>
</comment>
<evidence type="ECO:0000313" key="5">
    <source>
        <dbReference type="Proteomes" id="UP001529369"/>
    </source>
</evidence>
<accession>A0ABT8ABA9</accession>
<evidence type="ECO:0000256" key="1">
    <source>
        <dbReference type="ARBA" id="ARBA00023002"/>
    </source>
</evidence>
<dbReference type="PANTHER" id="PTHR48075:SF5">
    <property type="entry name" value="3-HYDROXYBUTYRYL-COA DEHYDROGENASE"/>
    <property type="match status" value="1"/>
</dbReference>
<feature type="domain" description="3-hydroxyacyl-CoA dehydrogenase C-terminal" evidence="2">
    <location>
        <begin position="165"/>
        <end position="260"/>
    </location>
</feature>
<evidence type="ECO:0000259" key="3">
    <source>
        <dbReference type="Pfam" id="PF02737"/>
    </source>
</evidence>
<reference evidence="5" key="1">
    <citation type="journal article" date="2019" name="Int. J. Syst. Evol. Microbiol.">
        <title>The Global Catalogue of Microorganisms (GCM) 10K type strain sequencing project: providing services to taxonomists for standard genome sequencing and annotation.</title>
        <authorList>
            <consortium name="The Broad Institute Genomics Platform"/>
            <consortium name="The Broad Institute Genome Sequencing Center for Infectious Disease"/>
            <person name="Wu L."/>
            <person name="Ma J."/>
        </authorList>
    </citation>
    <scope>NUCLEOTIDE SEQUENCE [LARGE SCALE GENOMIC DNA]</scope>
    <source>
        <strain evidence="5">CECT 7131</strain>
    </source>
</reference>
<evidence type="ECO:0000259" key="2">
    <source>
        <dbReference type="Pfam" id="PF00725"/>
    </source>
</evidence>
<sequence length="304" mass="32245">MEIRSVCVAGGGVMGLGILRGFASRGVECWLLSRDPATPKPGLPEGTRRIGAAEGPPPDLLIESIPEDMALKQEFLAGIEAAWGGRTLIASNTSVLPLQVLADGLRHPEAFCGLHYMMPAETFAFVELIAVRQSAPAMLDAIAALLARCGRTALRLAKPIPGALINRLQHAMANEAYQMVAEGAVDVATVDLVIRRLLGPRMAVTGLIEQKDLSGLGTHAASQAGLVPALHHEGRAADWMLDLPRRGEAGAEAGLGFYDWRGTDPAAYRAFAAQYVGKFLALQAEAEAARALVAPRPRQHPVTD</sequence>
<dbReference type="PIRSF" id="PIRSF000105">
    <property type="entry name" value="HCDH"/>
    <property type="match status" value="1"/>
</dbReference>
<keyword evidence="1" id="KW-0560">Oxidoreductase</keyword>
<dbReference type="InterPro" id="IPR036291">
    <property type="entry name" value="NAD(P)-bd_dom_sf"/>
</dbReference>
<dbReference type="Pfam" id="PF02737">
    <property type="entry name" value="3HCDH_N"/>
    <property type="match status" value="1"/>
</dbReference>
<keyword evidence="5" id="KW-1185">Reference proteome</keyword>
<dbReference type="InterPro" id="IPR006176">
    <property type="entry name" value="3-OHacyl-CoA_DH_NAD-bd"/>
</dbReference>
<dbReference type="Gene3D" id="1.10.1040.10">
    <property type="entry name" value="N-(1-d-carboxylethyl)-l-norvaline Dehydrogenase, domain 2"/>
    <property type="match status" value="1"/>
</dbReference>
<dbReference type="SUPFAM" id="SSF51735">
    <property type="entry name" value="NAD(P)-binding Rossmann-fold domains"/>
    <property type="match status" value="1"/>
</dbReference>
<dbReference type="InterPro" id="IPR013328">
    <property type="entry name" value="6PGD_dom2"/>
</dbReference>
<dbReference type="RefSeq" id="WP_290318773.1">
    <property type="nucleotide sequence ID" value="NZ_JAUFPN010000182.1"/>
</dbReference>
<proteinExistence type="predicted"/>
<name>A0ABT8ABA9_9PROT</name>
<dbReference type="EMBL" id="JAUFPN010000182">
    <property type="protein sequence ID" value="MDN3566818.1"/>
    <property type="molecule type" value="Genomic_DNA"/>
</dbReference>
<evidence type="ECO:0000313" key="4">
    <source>
        <dbReference type="EMBL" id="MDN3566818.1"/>
    </source>
</evidence>
<organism evidence="4 5">
    <name type="scientific">Paeniroseomonas aquatica</name>
    <dbReference type="NCBI Taxonomy" id="373043"/>
    <lineage>
        <taxon>Bacteria</taxon>
        <taxon>Pseudomonadati</taxon>
        <taxon>Pseudomonadota</taxon>
        <taxon>Alphaproteobacteria</taxon>
        <taxon>Acetobacterales</taxon>
        <taxon>Acetobacteraceae</taxon>
        <taxon>Paeniroseomonas</taxon>
    </lineage>
</organism>
<dbReference type="InterPro" id="IPR008927">
    <property type="entry name" value="6-PGluconate_DH-like_C_sf"/>
</dbReference>
<dbReference type="PANTHER" id="PTHR48075">
    <property type="entry name" value="3-HYDROXYACYL-COA DEHYDROGENASE FAMILY PROTEIN"/>
    <property type="match status" value="1"/>
</dbReference>
<dbReference type="InterPro" id="IPR006108">
    <property type="entry name" value="3HC_DH_C"/>
</dbReference>
<dbReference type="SUPFAM" id="SSF48179">
    <property type="entry name" value="6-phosphogluconate dehydrogenase C-terminal domain-like"/>
    <property type="match status" value="1"/>
</dbReference>
<protein>
    <submittedName>
        <fullName evidence="4">3-hydroxyacyl-CoA dehydrogenase NAD-binding domain-containing protein</fullName>
    </submittedName>
</protein>
<dbReference type="InterPro" id="IPR022694">
    <property type="entry name" value="3-OHacyl-CoA_DH"/>
</dbReference>